<evidence type="ECO:0000313" key="1">
    <source>
        <dbReference type="EMBL" id="VFS50881.1"/>
    </source>
</evidence>
<name>A0A484ZSW0_9GAMM</name>
<dbReference type="Proteomes" id="UP000373449">
    <property type="component" value="Unassembled WGS sequence"/>
</dbReference>
<accession>A0A484ZSW0</accession>
<organism evidence="1 2">
    <name type="scientific">Budvicia aquatica</name>
    <dbReference type="NCBI Taxonomy" id="82979"/>
    <lineage>
        <taxon>Bacteria</taxon>
        <taxon>Pseudomonadati</taxon>
        <taxon>Pseudomonadota</taxon>
        <taxon>Gammaproteobacteria</taxon>
        <taxon>Enterobacterales</taxon>
        <taxon>Budviciaceae</taxon>
        <taxon>Budvicia</taxon>
    </lineage>
</organism>
<protein>
    <submittedName>
        <fullName evidence="1">Uncharacterized protein</fullName>
    </submittedName>
</protein>
<dbReference type="AlphaFoldDB" id="A0A484ZSW0"/>
<reference evidence="1 2" key="1">
    <citation type="submission" date="2019-03" db="EMBL/GenBank/DDBJ databases">
        <authorList>
            <consortium name="Pathogen Informatics"/>
        </authorList>
    </citation>
    <scope>NUCLEOTIDE SEQUENCE [LARGE SCALE GENOMIC DNA]</scope>
    <source>
        <strain evidence="1 2">NCTC12282</strain>
    </source>
</reference>
<dbReference type="EMBL" id="CAADJA010000002">
    <property type="protein sequence ID" value="VFS50881.1"/>
    <property type="molecule type" value="Genomic_DNA"/>
</dbReference>
<evidence type="ECO:0000313" key="2">
    <source>
        <dbReference type="Proteomes" id="UP000373449"/>
    </source>
</evidence>
<proteinExistence type="predicted"/>
<gene>
    <name evidence="1" type="ORF">NCTC12282_04733</name>
</gene>
<sequence>MLLKPRTLLPLFLGISLVSTGVAAFELPPKTEDLKKGEGR</sequence>
<dbReference type="RefSeq" id="WP_255324512.1">
    <property type="nucleotide sequence ID" value="NZ_CAADJA010000002.1"/>
</dbReference>